<feature type="transmembrane region" description="Helical" evidence="2">
    <location>
        <begin position="188"/>
        <end position="207"/>
    </location>
</feature>
<evidence type="ECO:0000256" key="1">
    <source>
        <dbReference type="SAM" id="MobiDB-lite"/>
    </source>
</evidence>
<keyword evidence="3" id="KW-0614">Plasmid</keyword>
<evidence type="ECO:0000256" key="2">
    <source>
        <dbReference type="SAM" id="Phobius"/>
    </source>
</evidence>
<dbReference type="AlphaFoldDB" id="A0A679JYD9"/>
<geneLocation type="plasmid" evidence="3">
    <name>1</name>
</geneLocation>
<proteinExistence type="predicted"/>
<evidence type="ECO:0000313" key="3">
    <source>
        <dbReference type="EMBL" id="CAA2137019.1"/>
    </source>
</evidence>
<feature type="transmembrane region" description="Helical" evidence="2">
    <location>
        <begin position="31"/>
        <end position="52"/>
    </location>
</feature>
<name>A0A679JYD9_9HYPH</name>
<protein>
    <submittedName>
        <fullName evidence="3">Uncharacterized protein</fullName>
    </submittedName>
</protein>
<feature type="region of interest" description="Disordered" evidence="1">
    <location>
        <begin position="1"/>
        <end position="21"/>
    </location>
</feature>
<keyword evidence="2" id="KW-1133">Transmembrane helix</keyword>
<accession>A0A679JYD9</accession>
<feature type="transmembrane region" description="Helical" evidence="2">
    <location>
        <begin position="115"/>
        <end position="137"/>
    </location>
</feature>
<sequence>MSMTTITQKKGNRSMNDASSPQGLSILRDPLLRNALILVAALAGALFVARAPTSYTGELPVIGDYVPLKLNAVYIVVFAPILATIACVALLIEASQQSGGQSWSRSGRKRNNRTLLAIVFAVIVGLTTAVSLQYFLILAPAELCPTRPHFDLLWTNLPGHNRITHCMSGTEEINKATPYYVEPQLLQAWAYVACLIATPVLLGAAWWRLGR</sequence>
<organism evidence="3">
    <name type="scientific">Methylobacterium bullatum</name>
    <dbReference type="NCBI Taxonomy" id="570505"/>
    <lineage>
        <taxon>Bacteria</taxon>
        <taxon>Pseudomonadati</taxon>
        <taxon>Pseudomonadota</taxon>
        <taxon>Alphaproteobacteria</taxon>
        <taxon>Hyphomicrobiales</taxon>
        <taxon>Methylobacteriaceae</taxon>
        <taxon>Methylobacterium</taxon>
    </lineage>
</organism>
<reference evidence="3" key="1">
    <citation type="submission" date="2019-12" db="EMBL/GenBank/DDBJ databases">
        <authorList>
            <person name="Cremers G."/>
        </authorList>
    </citation>
    <scope>NUCLEOTIDE SEQUENCE</scope>
    <source>
        <strain evidence="3">Mbul2</strain>
        <plasmid evidence="3">1</plasmid>
    </source>
</reference>
<gene>
    <name evidence="3" type="ORF">MBLL_00452</name>
</gene>
<keyword evidence="2" id="KW-0812">Transmembrane</keyword>
<feature type="transmembrane region" description="Helical" evidence="2">
    <location>
        <begin position="72"/>
        <end position="94"/>
    </location>
</feature>
<dbReference type="EMBL" id="LR743510">
    <property type="protein sequence ID" value="CAA2137019.1"/>
    <property type="molecule type" value="Genomic_DNA"/>
</dbReference>
<keyword evidence="2" id="KW-0472">Membrane</keyword>